<accession>F0XLC4</accession>
<protein>
    <submittedName>
        <fullName evidence="5">Lipase, class 3</fullName>
    </submittedName>
</protein>
<reference evidence="5 6" key="1">
    <citation type="journal article" date="2011" name="Proc. Natl. Acad. Sci. U.S.A.">
        <title>Genome and transcriptome analyses of the mountain pine beetle-fungal symbiont Grosmannia clavigera, a lodgepole pine pathogen.</title>
        <authorList>
            <person name="DiGuistini S."/>
            <person name="Wang Y."/>
            <person name="Liao N.Y."/>
            <person name="Taylor G."/>
            <person name="Tanguay P."/>
            <person name="Feau N."/>
            <person name="Henrissat B."/>
            <person name="Chan S.K."/>
            <person name="Hesse-Orce U."/>
            <person name="Alamouti S.M."/>
            <person name="Tsui C.K.M."/>
            <person name="Docking R.T."/>
            <person name="Levasseur A."/>
            <person name="Haridas S."/>
            <person name="Robertson G."/>
            <person name="Birol I."/>
            <person name="Holt R.A."/>
            <person name="Marra M.A."/>
            <person name="Hamelin R.C."/>
            <person name="Hirst M."/>
            <person name="Jones S.J.M."/>
            <person name="Bohlmann J."/>
            <person name="Breuil C."/>
        </authorList>
    </citation>
    <scope>NUCLEOTIDE SEQUENCE [LARGE SCALE GENOMIC DNA]</scope>
    <source>
        <strain evidence="6">kw1407 / UAMH 11150</strain>
    </source>
</reference>
<evidence type="ECO:0000256" key="2">
    <source>
        <dbReference type="ARBA" id="ARBA00022801"/>
    </source>
</evidence>
<evidence type="ECO:0000259" key="4">
    <source>
        <dbReference type="Pfam" id="PF01764"/>
    </source>
</evidence>
<dbReference type="PANTHER" id="PTHR46640:SF1">
    <property type="entry name" value="FUNGAL LIPASE-LIKE DOMAIN-CONTAINING PROTEIN-RELATED"/>
    <property type="match status" value="1"/>
</dbReference>
<gene>
    <name evidence="5" type="ORF">CMQ_6252</name>
</gene>
<name>F0XLC4_GROCL</name>
<evidence type="ECO:0000313" key="6">
    <source>
        <dbReference type="Proteomes" id="UP000007796"/>
    </source>
</evidence>
<dbReference type="InterPro" id="IPR051299">
    <property type="entry name" value="AB_hydrolase_lip/est"/>
</dbReference>
<dbReference type="HOGENOM" id="CLU_032957_1_1_1"/>
<evidence type="ECO:0000256" key="3">
    <source>
        <dbReference type="SAM" id="SignalP"/>
    </source>
</evidence>
<dbReference type="InParanoid" id="F0XLC4"/>
<dbReference type="InterPro" id="IPR002921">
    <property type="entry name" value="Fungal_lipase-type"/>
</dbReference>
<dbReference type="GeneID" id="25979665"/>
<keyword evidence="6" id="KW-1185">Reference proteome</keyword>
<dbReference type="CDD" id="cd00519">
    <property type="entry name" value="Lipase_3"/>
    <property type="match status" value="1"/>
</dbReference>
<dbReference type="SUPFAM" id="SSF53474">
    <property type="entry name" value="alpha/beta-Hydrolases"/>
    <property type="match status" value="1"/>
</dbReference>
<dbReference type="RefSeq" id="XP_014170792.1">
    <property type="nucleotide sequence ID" value="XM_014315317.1"/>
</dbReference>
<feature type="chain" id="PRO_5003262260" evidence="3">
    <location>
        <begin position="17"/>
        <end position="261"/>
    </location>
</feature>
<keyword evidence="2" id="KW-0378">Hydrolase</keyword>
<dbReference type="Gene3D" id="3.40.50.1820">
    <property type="entry name" value="alpha/beta hydrolase"/>
    <property type="match status" value="1"/>
</dbReference>
<evidence type="ECO:0000256" key="1">
    <source>
        <dbReference type="ARBA" id="ARBA00022729"/>
    </source>
</evidence>
<dbReference type="PANTHER" id="PTHR46640">
    <property type="entry name" value="TRIACYLGLYCEROL LIPASE, PUTATIVE (AFU_ORTHOLOGUE AFUA_6G06510)-RELATED"/>
    <property type="match status" value="1"/>
</dbReference>
<dbReference type="InterPro" id="IPR029058">
    <property type="entry name" value="AB_hydrolase_fold"/>
</dbReference>
<proteinExistence type="predicted"/>
<feature type="signal peptide" evidence="3">
    <location>
        <begin position="1"/>
        <end position="16"/>
    </location>
</feature>
<sequence>MRSFSIIALCASLVGANPVLMRSDKTVVDNDTFKKMVYYLGFPRFTHYLATNTTCAPGNGGELIEYINVTSTDTQAALWKSTSTKEIVLGIPGTSGDRDVFTDLEIALVSYKSPNVDCTDDCKVHDGFQKAWNSIEPAVSASLAKALKANPGYTTIVSGHSLGAAIAALAFASLVNGPYNVTTAYTYGQPRTGNQAFANYLDSISGASDTEPGILYRVTHSNVEHGASKNPDKTGQVMQREDTAPVAELQRLSFTMWSGHS</sequence>
<dbReference type="STRING" id="655863.F0XLC4"/>
<evidence type="ECO:0000313" key="5">
    <source>
        <dbReference type="EMBL" id="EFX01310.1"/>
    </source>
</evidence>
<dbReference type="eggNOG" id="KOG4569">
    <property type="taxonomic scope" value="Eukaryota"/>
</dbReference>
<dbReference type="GO" id="GO:0006629">
    <property type="term" value="P:lipid metabolic process"/>
    <property type="evidence" value="ECO:0007669"/>
    <property type="project" value="InterPro"/>
</dbReference>
<dbReference type="GO" id="GO:0016787">
    <property type="term" value="F:hydrolase activity"/>
    <property type="evidence" value="ECO:0007669"/>
    <property type="project" value="UniProtKB-KW"/>
</dbReference>
<dbReference type="Pfam" id="PF01764">
    <property type="entry name" value="Lipase_3"/>
    <property type="match status" value="1"/>
</dbReference>
<dbReference type="OrthoDB" id="426718at2759"/>
<dbReference type="AlphaFoldDB" id="F0XLC4"/>
<dbReference type="EMBL" id="GL629794">
    <property type="protein sequence ID" value="EFX01310.1"/>
    <property type="molecule type" value="Genomic_DNA"/>
</dbReference>
<feature type="domain" description="Fungal lipase-type" evidence="4">
    <location>
        <begin position="88"/>
        <end position="221"/>
    </location>
</feature>
<keyword evidence="1 3" id="KW-0732">Signal</keyword>
<organism evidence="6">
    <name type="scientific">Grosmannia clavigera (strain kw1407 / UAMH 11150)</name>
    <name type="common">Blue stain fungus</name>
    <name type="synonym">Graphiocladiella clavigera</name>
    <dbReference type="NCBI Taxonomy" id="655863"/>
    <lineage>
        <taxon>Eukaryota</taxon>
        <taxon>Fungi</taxon>
        <taxon>Dikarya</taxon>
        <taxon>Ascomycota</taxon>
        <taxon>Pezizomycotina</taxon>
        <taxon>Sordariomycetes</taxon>
        <taxon>Sordariomycetidae</taxon>
        <taxon>Ophiostomatales</taxon>
        <taxon>Ophiostomataceae</taxon>
        <taxon>Leptographium</taxon>
    </lineage>
</organism>
<dbReference type="Proteomes" id="UP000007796">
    <property type="component" value="Unassembled WGS sequence"/>
</dbReference>